<sequence>MDNQYVQGLHALLEQSTANDTVQLKAATAQLNQEYYKNPLCITALATIIASSPNQAIRQLAAVEMRKRVVQNKGDLWLKAAPAAREEIKARLPEIVLAESNKLVRHSTARVIAAIASHELAVNNWDSLLPFLTNNCVSPNAAHREVASFVIFTSLQLFDNWPINSQYELFGNLLRDPESLEVRITAVKCLGLVAQLLDEGDKADVKAFQPLIPGMVQVVGQCIEAGNEPGARALFDVLETLLILEIPILGTYIPQLAEFLLTCGGNRNYDPELRVLSLNALSWTVQYKKSKIQSQNLAPALLEGLMPITTEEEPEDIDDDAPSRSALRLIDGLATNLPPAQVYPALRVLIQRYFSSPEPSSRRGAMLALGVVVEGCSEFMTPLMGEVWPVIETGLRDSDASVRKASCVAVTCLCEWLEDECASKHDVLVPTIMQLVNDPAAQRSACTALDALLEILGDKIEQYLHLIMERLSGLLSSAPISVKSVVVGAIGSAAHASQEKFLPYFQPTMEQFTQFLVLTGEGEEQDLRGIAMDAVGSFSEAVGAAVFRPYFADMMAQAFAGIEMGSARLSECSFLFFGVMAKVFGDEFAPYLPTVVSSLIASLQQPEHGDDFLGAEADLANVFASGDSPDTAIPVDGQQIDVEDINVDIDKMLEVNSNVCVEKEIAADTIGAIVAHTRSHFLPYVEQCTVELLSQLSHYYEGIRKSATDSLLEILRVFYELSGGQEWTPGAVVETPLDPRVAQLVNHVLPQLMDMVESEDNKRVVATVCTGLAETMNKIGPAFVQGKVEEMAKIALDILDQKSLCQQDPDQDENEEAPEDNAEYDSVLISAAGDLAAGLATVLGKDFSGAFPTFYASISKYYKKNRSLSDRSSAIGTLAEIIAGMKGAITPFSETLLELFYRALSDPDPEVQTNACFAAGLLIEHSETDLSAQYLHLLSALRPIFNIPQDAPAPRLNARDNAVGAVARLIKRNVAALPLDQVLPVFFEAMPLKNDYLENRPAFGAIFLLFNTQPQVLGAYLERLLQIFAFVLDPSGPDMVGDEIRAQLISLIGVLNASNPAQIQAAGLSPFVPGA</sequence>
<dbReference type="GO" id="GO:0031267">
    <property type="term" value="F:small GTPase binding"/>
    <property type="evidence" value="ECO:0007669"/>
    <property type="project" value="InterPro"/>
</dbReference>
<dbReference type="Proteomes" id="UP000813824">
    <property type="component" value="Unassembled WGS sequence"/>
</dbReference>
<evidence type="ECO:0000313" key="10">
    <source>
        <dbReference type="Proteomes" id="UP000813824"/>
    </source>
</evidence>
<keyword evidence="10" id="KW-1185">Reference proteome</keyword>
<dbReference type="PROSITE" id="PS50166">
    <property type="entry name" value="IMPORTIN_B_NT"/>
    <property type="match status" value="1"/>
</dbReference>
<evidence type="ECO:0000256" key="5">
    <source>
        <dbReference type="ARBA" id="ARBA00022737"/>
    </source>
</evidence>
<keyword evidence="3" id="KW-0813">Transport</keyword>
<dbReference type="Gene3D" id="1.25.10.10">
    <property type="entry name" value="Leucine-rich Repeat Variant"/>
    <property type="match status" value="1"/>
</dbReference>
<evidence type="ECO:0000256" key="7">
    <source>
        <dbReference type="ARBA" id="ARBA00023242"/>
    </source>
</evidence>
<evidence type="ECO:0000256" key="1">
    <source>
        <dbReference type="ARBA" id="ARBA00004123"/>
    </source>
</evidence>
<organism evidence="9 10">
    <name type="scientific">Cristinia sonorae</name>
    <dbReference type="NCBI Taxonomy" id="1940300"/>
    <lineage>
        <taxon>Eukaryota</taxon>
        <taxon>Fungi</taxon>
        <taxon>Dikarya</taxon>
        <taxon>Basidiomycota</taxon>
        <taxon>Agaricomycotina</taxon>
        <taxon>Agaricomycetes</taxon>
        <taxon>Agaricomycetidae</taxon>
        <taxon>Agaricales</taxon>
        <taxon>Pleurotineae</taxon>
        <taxon>Stephanosporaceae</taxon>
        <taxon>Cristinia</taxon>
    </lineage>
</organism>
<evidence type="ECO:0000256" key="2">
    <source>
        <dbReference type="ARBA" id="ARBA00004496"/>
    </source>
</evidence>
<keyword evidence="7" id="KW-0539">Nucleus</keyword>
<name>A0A8K0XKG2_9AGAR</name>
<protein>
    <submittedName>
        <fullName evidence="9">ARM repeat-containing protein</fullName>
    </submittedName>
</protein>
<dbReference type="InterPro" id="IPR040122">
    <property type="entry name" value="Importin_beta"/>
</dbReference>
<dbReference type="GO" id="GO:0006606">
    <property type="term" value="P:protein import into nucleus"/>
    <property type="evidence" value="ECO:0007669"/>
    <property type="project" value="InterPro"/>
</dbReference>
<dbReference type="InterPro" id="IPR057672">
    <property type="entry name" value="TPR_IPO4/5"/>
</dbReference>
<evidence type="ECO:0000256" key="3">
    <source>
        <dbReference type="ARBA" id="ARBA00022448"/>
    </source>
</evidence>
<keyword evidence="4" id="KW-0963">Cytoplasm</keyword>
<dbReference type="SUPFAM" id="SSF48371">
    <property type="entry name" value="ARM repeat"/>
    <property type="match status" value="2"/>
</dbReference>
<dbReference type="InterPro" id="IPR001494">
    <property type="entry name" value="Importin-beta_N"/>
</dbReference>
<dbReference type="InterPro" id="IPR011989">
    <property type="entry name" value="ARM-like"/>
</dbReference>
<evidence type="ECO:0000256" key="4">
    <source>
        <dbReference type="ARBA" id="ARBA00022490"/>
    </source>
</evidence>
<comment type="subcellular location">
    <subcellularLocation>
        <location evidence="2">Cytoplasm</location>
    </subcellularLocation>
    <subcellularLocation>
        <location evidence="1">Nucleus</location>
    </subcellularLocation>
</comment>
<dbReference type="PANTHER" id="PTHR10527">
    <property type="entry name" value="IMPORTIN BETA"/>
    <property type="match status" value="1"/>
</dbReference>
<gene>
    <name evidence="9" type="ORF">BXZ70DRAFT_1012427</name>
</gene>
<dbReference type="GO" id="GO:0005737">
    <property type="term" value="C:cytoplasm"/>
    <property type="evidence" value="ECO:0007669"/>
    <property type="project" value="UniProtKB-SubCell"/>
</dbReference>
<proteinExistence type="predicted"/>
<dbReference type="AlphaFoldDB" id="A0A8K0XKG2"/>
<accession>A0A8K0XKG2</accession>
<evidence type="ECO:0000259" key="8">
    <source>
        <dbReference type="PROSITE" id="PS50166"/>
    </source>
</evidence>
<evidence type="ECO:0000256" key="6">
    <source>
        <dbReference type="ARBA" id="ARBA00022927"/>
    </source>
</evidence>
<dbReference type="InterPro" id="IPR058584">
    <property type="entry name" value="IMB1_TNPO1-like_TPR"/>
</dbReference>
<dbReference type="OrthoDB" id="7862313at2759"/>
<dbReference type="EMBL" id="JAEVFJ010000052">
    <property type="protein sequence ID" value="KAH8081339.1"/>
    <property type="molecule type" value="Genomic_DNA"/>
</dbReference>
<keyword evidence="6" id="KW-0653">Protein transport</keyword>
<dbReference type="Pfam" id="PF25574">
    <property type="entry name" value="TPR_IMB1"/>
    <property type="match status" value="1"/>
</dbReference>
<dbReference type="Pfam" id="PF13513">
    <property type="entry name" value="HEAT_EZ"/>
    <property type="match status" value="1"/>
</dbReference>
<feature type="domain" description="Importin N-terminal" evidence="8">
    <location>
        <begin position="27"/>
        <end position="98"/>
    </location>
</feature>
<dbReference type="SMART" id="SM00913">
    <property type="entry name" value="IBN_N"/>
    <property type="match status" value="1"/>
</dbReference>
<comment type="caution">
    <text evidence="9">The sequence shown here is derived from an EMBL/GenBank/DDBJ whole genome shotgun (WGS) entry which is preliminary data.</text>
</comment>
<reference evidence="9" key="1">
    <citation type="journal article" date="2021" name="New Phytol.">
        <title>Evolutionary innovations through gain and loss of genes in the ectomycorrhizal Boletales.</title>
        <authorList>
            <person name="Wu G."/>
            <person name="Miyauchi S."/>
            <person name="Morin E."/>
            <person name="Kuo A."/>
            <person name="Drula E."/>
            <person name="Varga T."/>
            <person name="Kohler A."/>
            <person name="Feng B."/>
            <person name="Cao Y."/>
            <person name="Lipzen A."/>
            <person name="Daum C."/>
            <person name="Hundley H."/>
            <person name="Pangilinan J."/>
            <person name="Johnson J."/>
            <person name="Barry K."/>
            <person name="LaButti K."/>
            <person name="Ng V."/>
            <person name="Ahrendt S."/>
            <person name="Min B."/>
            <person name="Choi I.G."/>
            <person name="Park H."/>
            <person name="Plett J.M."/>
            <person name="Magnuson J."/>
            <person name="Spatafora J.W."/>
            <person name="Nagy L.G."/>
            <person name="Henrissat B."/>
            <person name="Grigoriev I.V."/>
            <person name="Yang Z.L."/>
            <person name="Xu J."/>
            <person name="Martin F.M."/>
        </authorList>
    </citation>
    <scope>NUCLEOTIDE SEQUENCE</scope>
    <source>
        <strain evidence="9">KKN 215</strain>
    </source>
</reference>
<keyword evidence="5" id="KW-0677">Repeat</keyword>
<evidence type="ECO:0000313" key="9">
    <source>
        <dbReference type="EMBL" id="KAH8081339.1"/>
    </source>
</evidence>
<dbReference type="InterPro" id="IPR016024">
    <property type="entry name" value="ARM-type_fold"/>
</dbReference>
<dbReference type="Pfam" id="PF25780">
    <property type="entry name" value="TPR_IPO5"/>
    <property type="match status" value="1"/>
</dbReference>